<sequence>MIVWTIAHGELVLLPGSAYIRSRIPAQEASSAPVTPLGLRMSMATVTTYSGGPQTRLSLENVTKIDASLS</sequence>
<keyword evidence="2" id="KW-1185">Reference proteome</keyword>
<reference evidence="1 2" key="1">
    <citation type="journal article" date="2019" name="Commun. Biol.">
        <title>The bagworm genome reveals a unique fibroin gene that provides high tensile strength.</title>
        <authorList>
            <person name="Kono N."/>
            <person name="Nakamura H."/>
            <person name="Ohtoshi R."/>
            <person name="Tomita M."/>
            <person name="Numata K."/>
            <person name="Arakawa K."/>
        </authorList>
    </citation>
    <scope>NUCLEOTIDE SEQUENCE [LARGE SCALE GENOMIC DNA]</scope>
</reference>
<name>A0A4C1V8Y4_EUMVA</name>
<dbReference type="Proteomes" id="UP000299102">
    <property type="component" value="Unassembled WGS sequence"/>
</dbReference>
<gene>
    <name evidence="1" type="ORF">EVAR_28465_1</name>
</gene>
<evidence type="ECO:0000313" key="2">
    <source>
        <dbReference type="Proteomes" id="UP000299102"/>
    </source>
</evidence>
<comment type="caution">
    <text evidence="1">The sequence shown here is derived from an EMBL/GenBank/DDBJ whole genome shotgun (WGS) entry which is preliminary data.</text>
</comment>
<proteinExistence type="predicted"/>
<dbReference type="AlphaFoldDB" id="A0A4C1V8Y4"/>
<dbReference type="EMBL" id="BGZK01000297">
    <property type="protein sequence ID" value="GBP35000.1"/>
    <property type="molecule type" value="Genomic_DNA"/>
</dbReference>
<organism evidence="1 2">
    <name type="scientific">Eumeta variegata</name>
    <name type="common">Bagworm moth</name>
    <name type="synonym">Eumeta japonica</name>
    <dbReference type="NCBI Taxonomy" id="151549"/>
    <lineage>
        <taxon>Eukaryota</taxon>
        <taxon>Metazoa</taxon>
        <taxon>Ecdysozoa</taxon>
        <taxon>Arthropoda</taxon>
        <taxon>Hexapoda</taxon>
        <taxon>Insecta</taxon>
        <taxon>Pterygota</taxon>
        <taxon>Neoptera</taxon>
        <taxon>Endopterygota</taxon>
        <taxon>Lepidoptera</taxon>
        <taxon>Glossata</taxon>
        <taxon>Ditrysia</taxon>
        <taxon>Tineoidea</taxon>
        <taxon>Psychidae</taxon>
        <taxon>Oiketicinae</taxon>
        <taxon>Eumeta</taxon>
    </lineage>
</organism>
<protein>
    <submittedName>
        <fullName evidence="1">Uncharacterized protein</fullName>
    </submittedName>
</protein>
<evidence type="ECO:0000313" key="1">
    <source>
        <dbReference type="EMBL" id="GBP35000.1"/>
    </source>
</evidence>
<accession>A0A4C1V8Y4</accession>